<feature type="transmembrane region" description="Helical" evidence="8">
    <location>
        <begin position="52"/>
        <end position="69"/>
    </location>
</feature>
<dbReference type="Proteomes" id="UP000077405">
    <property type="component" value="Plasmid pYZ4"/>
</dbReference>
<gene>
    <name evidence="9" type="ORF">A6A40_24405</name>
</gene>
<keyword evidence="5 8" id="KW-0812">Transmembrane</keyword>
<keyword evidence="9" id="KW-0614">Plasmid</keyword>
<dbReference type="InterPro" id="IPR000522">
    <property type="entry name" value="ABC_transptr_permease_BtuC"/>
</dbReference>
<name>A0A2R4VUW7_9PROT</name>
<comment type="subcellular location">
    <subcellularLocation>
        <location evidence="1">Cell membrane</location>
        <topology evidence="1">Multi-pass membrane protein</topology>
    </subcellularLocation>
</comment>
<feature type="transmembrane region" description="Helical" evidence="8">
    <location>
        <begin position="307"/>
        <end position="325"/>
    </location>
</feature>
<evidence type="ECO:0000256" key="8">
    <source>
        <dbReference type="SAM" id="Phobius"/>
    </source>
</evidence>
<evidence type="ECO:0000256" key="4">
    <source>
        <dbReference type="ARBA" id="ARBA00022475"/>
    </source>
</evidence>
<evidence type="ECO:0000313" key="10">
    <source>
        <dbReference type="Proteomes" id="UP000077405"/>
    </source>
</evidence>
<dbReference type="CDD" id="cd06550">
    <property type="entry name" value="TM_ABC_iron-siderophores_like"/>
    <property type="match status" value="1"/>
</dbReference>
<evidence type="ECO:0000313" key="9">
    <source>
        <dbReference type="EMBL" id="AWB08223.1"/>
    </source>
</evidence>
<dbReference type="PANTHER" id="PTHR30472:SF25">
    <property type="entry name" value="ABC TRANSPORTER PERMEASE PROTEIN MJ0876-RELATED"/>
    <property type="match status" value="1"/>
</dbReference>
<dbReference type="EMBL" id="CP028905">
    <property type="protein sequence ID" value="AWB08223.1"/>
    <property type="molecule type" value="Genomic_DNA"/>
</dbReference>
<accession>A0A2R4VUW7</accession>
<keyword evidence="4" id="KW-1003">Cell membrane</keyword>
<dbReference type="Gene3D" id="1.10.3470.10">
    <property type="entry name" value="ABC transporter involved in vitamin B12 uptake, BtuC"/>
    <property type="match status" value="1"/>
</dbReference>
<dbReference type="Pfam" id="PF01032">
    <property type="entry name" value="FecCD"/>
    <property type="match status" value="1"/>
</dbReference>
<dbReference type="SUPFAM" id="SSF81345">
    <property type="entry name" value="ABC transporter involved in vitamin B12 uptake, BtuC"/>
    <property type="match status" value="1"/>
</dbReference>
<evidence type="ECO:0000256" key="2">
    <source>
        <dbReference type="ARBA" id="ARBA00007935"/>
    </source>
</evidence>
<feature type="transmembrane region" description="Helical" evidence="8">
    <location>
        <begin position="117"/>
        <end position="138"/>
    </location>
</feature>
<evidence type="ECO:0000256" key="5">
    <source>
        <dbReference type="ARBA" id="ARBA00022692"/>
    </source>
</evidence>
<evidence type="ECO:0000256" key="7">
    <source>
        <dbReference type="ARBA" id="ARBA00023136"/>
    </source>
</evidence>
<organism evidence="9 10">
    <name type="scientific">Azospirillum humicireducens</name>
    <dbReference type="NCBI Taxonomy" id="1226968"/>
    <lineage>
        <taxon>Bacteria</taxon>
        <taxon>Pseudomonadati</taxon>
        <taxon>Pseudomonadota</taxon>
        <taxon>Alphaproteobacteria</taxon>
        <taxon>Rhodospirillales</taxon>
        <taxon>Azospirillaceae</taxon>
        <taxon>Azospirillum</taxon>
    </lineage>
</organism>
<dbReference type="GO" id="GO:0033214">
    <property type="term" value="P:siderophore-iron import into cell"/>
    <property type="evidence" value="ECO:0007669"/>
    <property type="project" value="TreeGrafter"/>
</dbReference>
<keyword evidence="3" id="KW-0813">Transport</keyword>
<dbReference type="PANTHER" id="PTHR30472">
    <property type="entry name" value="FERRIC ENTEROBACTIN TRANSPORT SYSTEM PERMEASE PROTEIN"/>
    <property type="match status" value="1"/>
</dbReference>
<keyword evidence="10" id="KW-1185">Reference proteome</keyword>
<feature type="transmembrane region" description="Helical" evidence="8">
    <location>
        <begin position="150"/>
        <end position="171"/>
    </location>
</feature>
<feature type="transmembrane region" description="Helical" evidence="8">
    <location>
        <begin position="81"/>
        <end position="105"/>
    </location>
</feature>
<evidence type="ECO:0000256" key="3">
    <source>
        <dbReference type="ARBA" id="ARBA00022448"/>
    </source>
</evidence>
<dbReference type="OrthoDB" id="9811721at2"/>
<reference evidence="9 10" key="1">
    <citation type="submission" date="2018-04" db="EMBL/GenBank/DDBJ databases">
        <title>Complete genome sequence of the nitrogen-fixing bacterium Azospirillum humicireducens type strain SgZ-5.</title>
        <authorList>
            <person name="Yu Z."/>
        </authorList>
    </citation>
    <scope>NUCLEOTIDE SEQUENCE [LARGE SCALE GENOMIC DNA]</scope>
    <source>
        <strain evidence="9 10">SgZ-5</strain>
        <plasmid evidence="9 10">pYZ4</plasmid>
    </source>
</reference>
<dbReference type="InterPro" id="IPR037294">
    <property type="entry name" value="ABC_BtuC-like"/>
</dbReference>
<dbReference type="GO" id="GO:0005886">
    <property type="term" value="C:plasma membrane"/>
    <property type="evidence" value="ECO:0007669"/>
    <property type="project" value="UniProtKB-SubCell"/>
</dbReference>
<feature type="transmembrane region" description="Helical" evidence="8">
    <location>
        <begin position="236"/>
        <end position="266"/>
    </location>
</feature>
<feature type="transmembrane region" description="Helical" evidence="8">
    <location>
        <begin position="278"/>
        <end position="301"/>
    </location>
</feature>
<keyword evidence="7 8" id="KW-0472">Membrane</keyword>
<keyword evidence="6 8" id="KW-1133">Transmembrane helix</keyword>
<protein>
    <submittedName>
        <fullName evidence="9">Ferrichrome ABC transporter permease</fullName>
    </submittedName>
</protein>
<comment type="similarity">
    <text evidence="2">Belongs to the binding-protein-dependent transport system permease family. FecCD subfamily.</text>
</comment>
<dbReference type="KEGG" id="ahu:A6A40_24405"/>
<evidence type="ECO:0000256" key="6">
    <source>
        <dbReference type="ARBA" id="ARBA00022989"/>
    </source>
</evidence>
<evidence type="ECO:0000256" key="1">
    <source>
        <dbReference type="ARBA" id="ARBA00004651"/>
    </source>
</evidence>
<sequence length="329" mass="33651">MAGCLLAVALALPLAVLLGVADIPLSDSLATLGGGGSVMARSILLDFRLPRVATGVLAGINFAVAGLLLQRITRNPLADPSIMGISQGATLAVAVFLLVSVYSHAPGGNTLPELPVAWLPAVGMLGGLGAAGLVHLLALRHDLGPMRITLCGVAIGALLHALAMGIIAGWGSTRIEILLEWLAGSLYARSWDHAAFLAPFTLAGLALLPPILRPLDLLSLDASVAQSFGLSYRRHFTLVLCLACGLASSAVGAVGPIAFVGLLTPHLARHVVGRRRRLLLPVTILLGAVVVTAGDLAGRLIGGADEIPIGVVTALLGVPVLIVLLRKTP</sequence>
<proteinExistence type="inferred from homology"/>
<dbReference type="AlphaFoldDB" id="A0A2R4VUW7"/>
<geneLocation type="plasmid" evidence="9 10">
    <name>pYZ4</name>
</geneLocation>
<dbReference type="GO" id="GO:0022857">
    <property type="term" value="F:transmembrane transporter activity"/>
    <property type="evidence" value="ECO:0007669"/>
    <property type="project" value="InterPro"/>
</dbReference>